<gene>
    <name evidence="2" type="ORF">SAMN03084138_00856</name>
</gene>
<dbReference type="OrthoDB" id="5860270at2"/>
<organism evidence="2 3">
    <name type="scientific">Enterovibrio norvegicus DSM 15893</name>
    <dbReference type="NCBI Taxonomy" id="1121869"/>
    <lineage>
        <taxon>Bacteria</taxon>
        <taxon>Pseudomonadati</taxon>
        <taxon>Pseudomonadota</taxon>
        <taxon>Gammaproteobacteria</taxon>
        <taxon>Vibrionales</taxon>
        <taxon>Vibrionaceae</taxon>
        <taxon>Enterovibrio</taxon>
    </lineage>
</organism>
<feature type="chain" id="PRO_5010333272" description="Lipoprotein" evidence="1">
    <location>
        <begin position="22"/>
        <end position="256"/>
    </location>
</feature>
<evidence type="ECO:0000256" key="1">
    <source>
        <dbReference type="SAM" id="SignalP"/>
    </source>
</evidence>
<keyword evidence="1" id="KW-0732">Signal</keyword>
<dbReference type="AlphaFoldDB" id="A0A1I5L803"/>
<dbReference type="RefSeq" id="WP_017010945.1">
    <property type="nucleotide sequence ID" value="NZ_FOWR01000005.1"/>
</dbReference>
<dbReference type="PROSITE" id="PS51257">
    <property type="entry name" value="PROKAR_LIPOPROTEIN"/>
    <property type="match status" value="1"/>
</dbReference>
<dbReference type="EMBL" id="FOWR01000005">
    <property type="protein sequence ID" value="SFO93355.1"/>
    <property type="molecule type" value="Genomic_DNA"/>
</dbReference>
<evidence type="ECO:0000313" key="2">
    <source>
        <dbReference type="EMBL" id="SFO93355.1"/>
    </source>
</evidence>
<evidence type="ECO:0000313" key="3">
    <source>
        <dbReference type="Proteomes" id="UP000182692"/>
    </source>
</evidence>
<dbReference type="GeneID" id="35872489"/>
<accession>A0A1I5L803</accession>
<sequence length="256" mass="28002">MLKRYLIIPSVLFSLSLIGCGGSSDTSSTEPVVSEYLAQGFDPSQVTSWFDVEVSIAEKTKDSIGFSRLTIEFDINNNSTFDEGDIRLIAGNNLDGLSVDYQSNWFDGADFYVEYIEAGTVYRMTELRGIVIGGGTTIIRVGKIGGVWLYTKDVDSTLTESIIGLRVNKGVVLDDWSSAYSSQMQNILTQIQNISSSTPVNVELKDGNDPLSVDYAPSQGVFSQQSNGVVLDSASDYFGTESWVDILSVSFKHEEN</sequence>
<proteinExistence type="predicted"/>
<feature type="signal peptide" evidence="1">
    <location>
        <begin position="1"/>
        <end position="21"/>
    </location>
</feature>
<name>A0A1I5L803_9GAMM</name>
<protein>
    <recommendedName>
        <fullName evidence="4">Lipoprotein</fullName>
    </recommendedName>
</protein>
<reference evidence="2 3" key="1">
    <citation type="submission" date="2016-10" db="EMBL/GenBank/DDBJ databases">
        <authorList>
            <person name="de Groot N.N."/>
        </authorList>
    </citation>
    <scope>NUCLEOTIDE SEQUENCE [LARGE SCALE GENOMIC DNA]</scope>
    <source>
        <strain evidence="2 3">DSM 15893</strain>
    </source>
</reference>
<evidence type="ECO:0008006" key="4">
    <source>
        <dbReference type="Google" id="ProtNLM"/>
    </source>
</evidence>
<dbReference type="Proteomes" id="UP000182692">
    <property type="component" value="Unassembled WGS sequence"/>
</dbReference>